<keyword evidence="2" id="KW-1185">Reference proteome</keyword>
<reference evidence="1" key="1">
    <citation type="submission" date="2023-08" db="EMBL/GenBank/DDBJ databases">
        <authorList>
            <person name="Alioto T."/>
            <person name="Alioto T."/>
            <person name="Gomez Garrido J."/>
        </authorList>
    </citation>
    <scope>NUCLEOTIDE SEQUENCE</scope>
</reference>
<evidence type="ECO:0000313" key="1">
    <source>
        <dbReference type="EMBL" id="CAI9742349.1"/>
    </source>
</evidence>
<evidence type="ECO:0000313" key="2">
    <source>
        <dbReference type="Proteomes" id="UP001162480"/>
    </source>
</evidence>
<name>A0AA36BYL6_OCTVU</name>
<dbReference type="AlphaFoldDB" id="A0AA36BYL6"/>
<organism evidence="1 2">
    <name type="scientific">Octopus vulgaris</name>
    <name type="common">Common octopus</name>
    <dbReference type="NCBI Taxonomy" id="6645"/>
    <lineage>
        <taxon>Eukaryota</taxon>
        <taxon>Metazoa</taxon>
        <taxon>Spiralia</taxon>
        <taxon>Lophotrochozoa</taxon>
        <taxon>Mollusca</taxon>
        <taxon>Cephalopoda</taxon>
        <taxon>Coleoidea</taxon>
        <taxon>Octopodiformes</taxon>
        <taxon>Octopoda</taxon>
        <taxon>Incirrata</taxon>
        <taxon>Octopodidae</taxon>
        <taxon>Octopus</taxon>
    </lineage>
</organism>
<accession>A0AA36BYL6</accession>
<gene>
    <name evidence="1" type="ORF">OCTVUL_1B002209</name>
</gene>
<dbReference type="Proteomes" id="UP001162480">
    <property type="component" value="Chromosome 28"/>
</dbReference>
<protein>
    <submittedName>
        <fullName evidence="1">Uncharacterized protein</fullName>
    </submittedName>
</protein>
<dbReference type="EMBL" id="OX597841">
    <property type="protein sequence ID" value="CAI9742349.1"/>
    <property type="molecule type" value="Genomic_DNA"/>
</dbReference>
<sequence length="138" mass="15654">MSPCGYAEQLSSRRVAFSSRLRLLTLETNDLNHSSNMGPERNLPKDKIIVGASSVQSHDWSDFVDHMAKILTNCDTGCSYPTAEHSHYKSYHTLSWHKAIFLNITLSSVESCFASYFITSIVLVQRKKYPVHSVNWLT</sequence>
<proteinExistence type="predicted"/>